<dbReference type="InterPro" id="IPR045339">
    <property type="entry name" value="DUF6534"/>
</dbReference>
<dbReference type="PANTHER" id="PTHR40465:SF1">
    <property type="entry name" value="DUF6534 DOMAIN-CONTAINING PROTEIN"/>
    <property type="match status" value="1"/>
</dbReference>
<feature type="transmembrane region" description="Helical" evidence="1">
    <location>
        <begin position="96"/>
        <end position="119"/>
    </location>
</feature>
<comment type="caution">
    <text evidence="3">The sequence shown here is derived from an EMBL/GenBank/DDBJ whole genome shotgun (WGS) entry which is preliminary data.</text>
</comment>
<keyword evidence="1" id="KW-1133">Transmembrane helix</keyword>
<name>A0A9P3GE37_9APHY</name>
<feature type="transmembrane region" description="Helical" evidence="1">
    <location>
        <begin position="20"/>
        <end position="43"/>
    </location>
</feature>
<feature type="domain" description="DUF6534" evidence="2">
    <location>
        <begin position="176"/>
        <end position="255"/>
    </location>
</feature>
<feature type="transmembrane region" description="Helical" evidence="1">
    <location>
        <begin position="203"/>
        <end position="230"/>
    </location>
</feature>
<dbReference type="PANTHER" id="PTHR40465">
    <property type="entry name" value="CHROMOSOME 1, WHOLE GENOME SHOTGUN SEQUENCE"/>
    <property type="match status" value="1"/>
</dbReference>
<gene>
    <name evidence="3" type="ORF">PsYK624_092360</name>
</gene>
<reference evidence="3 4" key="1">
    <citation type="submission" date="2021-08" db="EMBL/GenBank/DDBJ databases">
        <title>Draft Genome Sequence of Phanerochaete sordida strain YK-624.</title>
        <authorList>
            <person name="Mori T."/>
            <person name="Dohra H."/>
            <person name="Suzuki T."/>
            <person name="Kawagishi H."/>
            <person name="Hirai H."/>
        </authorList>
    </citation>
    <scope>NUCLEOTIDE SEQUENCE [LARGE SCALE GENOMIC DNA]</scope>
    <source>
        <strain evidence="3 4">YK-624</strain>
    </source>
</reference>
<accession>A0A9P3GE37</accession>
<evidence type="ECO:0000313" key="4">
    <source>
        <dbReference type="Proteomes" id="UP000703269"/>
    </source>
</evidence>
<dbReference type="EMBL" id="BPQB01000030">
    <property type="protein sequence ID" value="GJE93077.1"/>
    <property type="molecule type" value="Genomic_DNA"/>
</dbReference>
<sequence>MESPVSPPPPLYSVPYQVGAGFILICVMFMLFGTLNAQAYFYAHTYKTDHYALRIFVATVWSLEIFHTVLCLHFFYEYFVLDIGTSEKLLEIPWSVWTSLFVEVTIIAVCQGCYIARLWRFSNRNVFVAGVPSLLVVGHFTTSFVSLWYMATLKTWPAYDMHRPAQILINISVSLSALVDILLVASIIFYLRKHVAGFRSARGVFQTLIFLTVNTGAITVLGSLAILFLLNFMPGSLTYGATLEVMGKLYANAVFGL</sequence>
<keyword evidence="4" id="KW-1185">Reference proteome</keyword>
<dbReference type="AlphaFoldDB" id="A0A9P3GE37"/>
<evidence type="ECO:0000313" key="3">
    <source>
        <dbReference type="EMBL" id="GJE93077.1"/>
    </source>
</evidence>
<dbReference type="Proteomes" id="UP000703269">
    <property type="component" value="Unassembled WGS sequence"/>
</dbReference>
<dbReference type="Pfam" id="PF20152">
    <property type="entry name" value="DUF6534"/>
    <property type="match status" value="1"/>
</dbReference>
<proteinExistence type="predicted"/>
<keyword evidence="1" id="KW-0472">Membrane</keyword>
<feature type="transmembrane region" description="Helical" evidence="1">
    <location>
        <begin position="55"/>
        <end position="76"/>
    </location>
</feature>
<organism evidence="3 4">
    <name type="scientific">Phanerochaete sordida</name>
    <dbReference type="NCBI Taxonomy" id="48140"/>
    <lineage>
        <taxon>Eukaryota</taxon>
        <taxon>Fungi</taxon>
        <taxon>Dikarya</taxon>
        <taxon>Basidiomycota</taxon>
        <taxon>Agaricomycotina</taxon>
        <taxon>Agaricomycetes</taxon>
        <taxon>Polyporales</taxon>
        <taxon>Phanerochaetaceae</taxon>
        <taxon>Phanerochaete</taxon>
    </lineage>
</organism>
<keyword evidence="1" id="KW-0812">Transmembrane</keyword>
<feature type="transmembrane region" description="Helical" evidence="1">
    <location>
        <begin position="126"/>
        <end position="151"/>
    </location>
</feature>
<protein>
    <recommendedName>
        <fullName evidence="2">DUF6534 domain-containing protein</fullName>
    </recommendedName>
</protein>
<evidence type="ECO:0000256" key="1">
    <source>
        <dbReference type="SAM" id="Phobius"/>
    </source>
</evidence>
<dbReference type="OrthoDB" id="3270417at2759"/>
<feature type="transmembrane region" description="Helical" evidence="1">
    <location>
        <begin position="171"/>
        <end position="191"/>
    </location>
</feature>
<evidence type="ECO:0000259" key="2">
    <source>
        <dbReference type="Pfam" id="PF20152"/>
    </source>
</evidence>